<proteinExistence type="predicted"/>
<feature type="domain" description="Phosphodiester glycosidase" evidence="1">
    <location>
        <begin position="99"/>
        <end position="304"/>
    </location>
</feature>
<accession>A0AAP5I2N3</accession>
<dbReference type="GO" id="GO:0016798">
    <property type="term" value="F:hydrolase activity, acting on glycosyl bonds"/>
    <property type="evidence" value="ECO:0007669"/>
    <property type="project" value="UniProtKB-KW"/>
</dbReference>
<gene>
    <name evidence="2" type="ORF">G7B40_003515</name>
</gene>
<evidence type="ECO:0000313" key="3">
    <source>
        <dbReference type="Proteomes" id="UP000667802"/>
    </source>
</evidence>
<keyword evidence="2" id="KW-0326">Glycosidase</keyword>
<organism evidence="2 3">
    <name type="scientific">Aetokthonos hydrillicola Thurmond2011</name>
    <dbReference type="NCBI Taxonomy" id="2712845"/>
    <lineage>
        <taxon>Bacteria</taxon>
        <taxon>Bacillati</taxon>
        <taxon>Cyanobacteriota</taxon>
        <taxon>Cyanophyceae</taxon>
        <taxon>Nostocales</taxon>
        <taxon>Hapalosiphonaceae</taxon>
        <taxon>Aetokthonos</taxon>
    </lineage>
</organism>
<dbReference type="EMBL" id="JAALHA020000001">
    <property type="protein sequence ID" value="MDR9893651.1"/>
    <property type="molecule type" value="Genomic_DNA"/>
</dbReference>
<dbReference type="PROSITE" id="PS51257">
    <property type="entry name" value="PROKAR_LIPOPROTEIN"/>
    <property type="match status" value="1"/>
</dbReference>
<keyword evidence="2" id="KW-0378">Hydrolase</keyword>
<dbReference type="Proteomes" id="UP000667802">
    <property type="component" value="Unassembled WGS sequence"/>
</dbReference>
<evidence type="ECO:0000313" key="2">
    <source>
        <dbReference type="EMBL" id="MDR9893651.1"/>
    </source>
</evidence>
<protein>
    <submittedName>
        <fullName evidence="2">Phosphodiester glycosidase family protein</fullName>
    </submittedName>
</protein>
<dbReference type="PANTHER" id="PTHR40446:SF2">
    <property type="entry name" value="N-ACETYLGLUCOSAMINE-1-PHOSPHODIESTER ALPHA-N-ACETYLGLUCOSAMINIDASE"/>
    <property type="match status" value="1"/>
</dbReference>
<dbReference type="RefSeq" id="WP_313890564.1">
    <property type="nucleotide sequence ID" value="NZ_CAWQFN010000570.1"/>
</dbReference>
<dbReference type="PANTHER" id="PTHR40446">
    <property type="entry name" value="N-ACETYLGLUCOSAMINE-1-PHOSPHODIESTER ALPHA-N-ACETYLGLUCOSAMINIDASE"/>
    <property type="match status" value="1"/>
</dbReference>
<keyword evidence="3" id="KW-1185">Reference proteome</keyword>
<reference evidence="3" key="1">
    <citation type="journal article" date="2021" name="Science">
        <title>Hunting the eagle killer: A cyanobacterial neurotoxin causes vacuolar myelinopathy.</title>
        <authorList>
            <person name="Breinlinger S."/>
            <person name="Phillips T.J."/>
            <person name="Haram B.N."/>
            <person name="Mares J."/>
            <person name="Martinez Yerena J.A."/>
            <person name="Hrouzek P."/>
            <person name="Sobotka R."/>
            <person name="Henderson W.M."/>
            <person name="Schmieder P."/>
            <person name="Williams S.M."/>
            <person name="Lauderdale J.D."/>
            <person name="Wilde H.D."/>
            <person name="Gerrin W."/>
            <person name="Kust A."/>
            <person name="Washington J.W."/>
            <person name="Wagner C."/>
            <person name="Geier B."/>
            <person name="Liebeke M."/>
            <person name="Enke H."/>
            <person name="Niedermeyer T.H.J."/>
            <person name="Wilde S.B."/>
        </authorList>
    </citation>
    <scope>NUCLEOTIDE SEQUENCE [LARGE SCALE GENOMIC DNA]</scope>
    <source>
        <strain evidence="3">Thurmond2011</strain>
    </source>
</reference>
<evidence type="ECO:0000259" key="1">
    <source>
        <dbReference type="Pfam" id="PF09992"/>
    </source>
</evidence>
<name>A0AAP5I2N3_9CYAN</name>
<dbReference type="AlphaFoldDB" id="A0AAP5I2N3"/>
<dbReference type="InterPro" id="IPR018711">
    <property type="entry name" value="NAGPA"/>
</dbReference>
<comment type="caution">
    <text evidence="2">The sequence shown here is derived from an EMBL/GenBank/DDBJ whole genome shotgun (WGS) entry which is preliminary data.</text>
</comment>
<sequence length="307" mass="33436">MGRSNLLVLAISKVPPCFAIASLGMLFWLGGCFSSRSIPSPTPKPTVTTSPAKTIRYIERNLPQGIAHILLVPANSQFLVTPALSTKVNTVEKFANQHRAIAVFNAGFFDPVNEKSTSYIVVGGQLVADPKNNERLVNNPKLKPYLNLIFNRSEFRRYLCGQITRYSITLHNESPPADCRLIDAIGAGPRLLPKVTSIQEGFVDKALRRDTLGSKQPNARTAIGMTRDGSIILVMVGQKPSQPNTSGISLPQLADLMKSLGVEEAMNLDGGSSSSLYFQGKTFYGKVDQQGNPIKRPVKSVLLVQQN</sequence>
<dbReference type="Pfam" id="PF09992">
    <property type="entry name" value="NAGPA"/>
    <property type="match status" value="1"/>
</dbReference>